<feature type="domain" description="CAAX prenyl protease 2/Lysostaphin resistance protein A-like" evidence="2">
    <location>
        <begin position="148"/>
        <end position="245"/>
    </location>
</feature>
<feature type="transmembrane region" description="Helical" evidence="1">
    <location>
        <begin position="207"/>
        <end position="226"/>
    </location>
</feature>
<feature type="transmembrane region" description="Helical" evidence="1">
    <location>
        <begin position="143"/>
        <end position="163"/>
    </location>
</feature>
<feature type="transmembrane region" description="Helical" evidence="1">
    <location>
        <begin position="238"/>
        <end position="262"/>
    </location>
</feature>
<protein>
    <submittedName>
        <fullName evidence="3">CPBP family intramembrane metalloprotease domain-containing protein</fullName>
    </submittedName>
</protein>
<evidence type="ECO:0000256" key="1">
    <source>
        <dbReference type="SAM" id="Phobius"/>
    </source>
</evidence>
<dbReference type="AlphaFoldDB" id="A0A2T7ULG4"/>
<dbReference type="OrthoDB" id="7171777at2"/>
<proteinExistence type="predicted"/>
<keyword evidence="3" id="KW-0378">Hydrolase</keyword>
<gene>
    <name evidence="3" type="ORF">DDE23_21120</name>
</gene>
<dbReference type="Proteomes" id="UP000244810">
    <property type="component" value="Unassembled WGS sequence"/>
</dbReference>
<feature type="transmembrane region" description="Helical" evidence="1">
    <location>
        <begin position="27"/>
        <end position="50"/>
    </location>
</feature>
<feature type="transmembrane region" description="Helical" evidence="1">
    <location>
        <begin position="184"/>
        <end position="201"/>
    </location>
</feature>
<dbReference type="InterPro" id="IPR003675">
    <property type="entry name" value="Rce1/LyrA-like_dom"/>
</dbReference>
<evidence type="ECO:0000313" key="3">
    <source>
        <dbReference type="EMBL" id="PVE45525.1"/>
    </source>
</evidence>
<keyword evidence="3" id="KW-0482">Metalloprotease</keyword>
<sequence length="297" mass="32255">MSLTGIPLSYEPLVAPARPRRQIWRTLLGLAITGAVYFGWMVGLAMLAAWYQGVPFDRLLYRVATGADPWGMILLLGGFLGGWIGVWVAIRLLHRRRLGSLLGRAPAVLRDFVTGVVILALIGGGLTLVMMPMLPPLTLRPDVPVWLAFLPLALLGVLVQTGAEELLFRGYLQSQLAARFVRPLIYLTLPAILFGLAHYNAEERGADAWLVVGSTALFGLIAADVTQRTGNLGMAWGLHFANNVLAMLVLSVTGALNGLALFEAGTLAPDMARPLLVADMLVTVAVWAVCRLWLRRR</sequence>
<comment type="caution">
    <text evidence="3">The sequence shown here is derived from an EMBL/GenBank/DDBJ whole genome shotgun (WGS) entry which is preliminary data.</text>
</comment>
<keyword evidence="1" id="KW-0812">Transmembrane</keyword>
<feature type="transmembrane region" description="Helical" evidence="1">
    <location>
        <begin position="274"/>
        <end position="294"/>
    </location>
</feature>
<evidence type="ECO:0000313" key="4">
    <source>
        <dbReference type="Proteomes" id="UP000244810"/>
    </source>
</evidence>
<keyword evidence="4" id="KW-1185">Reference proteome</keyword>
<dbReference type="Pfam" id="PF02517">
    <property type="entry name" value="Rce1-like"/>
    <property type="match status" value="1"/>
</dbReference>
<dbReference type="GO" id="GO:0080120">
    <property type="term" value="P:CAAX-box protein maturation"/>
    <property type="evidence" value="ECO:0007669"/>
    <property type="project" value="UniProtKB-ARBA"/>
</dbReference>
<keyword evidence="1" id="KW-0472">Membrane</keyword>
<keyword evidence="1" id="KW-1133">Transmembrane helix</keyword>
<accession>A0A2T7ULG4</accession>
<name>A0A2T7ULG4_9RHOB</name>
<feature type="transmembrane region" description="Helical" evidence="1">
    <location>
        <begin position="111"/>
        <end position="131"/>
    </location>
</feature>
<dbReference type="GO" id="GO:0006508">
    <property type="term" value="P:proteolysis"/>
    <property type="evidence" value="ECO:0007669"/>
    <property type="project" value="UniProtKB-KW"/>
</dbReference>
<reference evidence="3 4" key="1">
    <citation type="journal article" date="2011" name="Syst. Appl. Microbiol.">
        <title>Defluviimonas denitrificans gen. nov., sp. nov., and Pararhodobacter aggregans gen. nov., sp. nov., non-phototrophic Rhodobacteraceae from the biofilter of a marine aquaculture.</title>
        <authorList>
            <person name="Foesel B.U."/>
            <person name="Drake H.L."/>
            <person name="Schramm A."/>
        </authorList>
    </citation>
    <scope>NUCLEOTIDE SEQUENCE [LARGE SCALE GENOMIC DNA]</scope>
    <source>
        <strain evidence="3 4">D1-19</strain>
    </source>
</reference>
<dbReference type="RefSeq" id="WP_107754435.1">
    <property type="nucleotide sequence ID" value="NZ_QBKF01000013.1"/>
</dbReference>
<keyword evidence="3" id="KW-0645">Protease</keyword>
<dbReference type="GO" id="GO:0008237">
    <property type="term" value="F:metallopeptidase activity"/>
    <property type="evidence" value="ECO:0007669"/>
    <property type="project" value="UniProtKB-KW"/>
</dbReference>
<dbReference type="EMBL" id="QDDR01000014">
    <property type="protein sequence ID" value="PVE45525.1"/>
    <property type="molecule type" value="Genomic_DNA"/>
</dbReference>
<organism evidence="3 4">
    <name type="scientific">Pararhodobacter aggregans</name>
    <dbReference type="NCBI Taxonomy" id="404875"/>
    <lineage>
        <taxon>Bacteria</taxon>
        <taxon>Pseudomonadati</taxon>
        <taxon>Pseudomonadota</taxon>
        <taxon>Alphaproteobacteria</taxon>
        <taxon>Rhodobacterales</taxon>
        <taxon>Paracoccaceae</taxon>
        <taxon>Pararhodobacter</taxon>
    </lineage>
</organism>
<evidence type="ECO:0000259" key="2">
    <source>
        <dbReference type="Pfam" id="PF02517"/>
    </source>
</evidence>
<feature type="transmembrane region" description="Helical" evidence="1">
    <location>
        <begin position="70"/>
        <end position="90"/>
    </location>
</feature>
<dbReference type="GO" id="GO:0004175">
    <property type="term" value="F:endopeptidase activity"/>
    <property type="evidence" value="ECO:0007669"/>
    <property type="project" value="UniProtKB-ARBA"/>
</dbReference>